<reference evidence="2" key="1">
    <citation type="journal article" date="2018" name="Nat. Biotechnol.">
        <title>A standardized bacterial taxonomy based on genome phylogeny substantially revises the tree of life.</title>
        <authorList>
            <person name="Parks D.H."/>
            <person name="Chuvochina M."/>
            <person name="Waite D.W."/>
            <person name="Rinke C."/>
            <person name="Skarshewski A."/>
            <person name="Chaumeil P.A."/>
            <person name="Hugenholtz P."/>
        </authorList>
    </citation>
    <scope>NUCLEOTIDE SEQUENCE [LARGE SCALE GENOMIC DNA]</scope>
    <source>
        <strain evidence="2">UBA11284</strain>
    </source>
</reference>
<dbReference type="AlphaFoldDB" id="A0A3D0KC08"/>
<dbReference type="SMR" id="A0A3D0KC08"/>
<comment type="caution">
    <text evidence="2">The sequence shown here is derived from an EMBL/GenBank/DDBJ whole genome shotgun (WGS) entry which is preliminary data.</text>
</comment>
<gene>
    <name evidence="2" type="ORF">DEO68_00775</name>
</gene>
<feature type="transmembrane region" description="Helical" evidence="1">
    <location>
        <begin position="48"/>
        <end position="66"/>
    </location>
</feature>
<keyword evidence="1" id="KW-0812">Transmembrane</keyword>
<evidence type="ECO:0000313" key="2">
    <source>
        <dbReference type="EMBL" id="HCA00729.1"/>
    </source>
</evidence>
<organism evidence="2">
    <name type="scientific">Halomonas campaniensis</name>
    <dbReference type="NCBI Taxonomy" id="213554"/>
    <lineage>
        <taxon>Bacteria</taxon>
        <taxon>Pseudomonadati</taxon>
        <taxon>Pseudomonadota</taxon>
        <taxon>Gammaproteobacteria</taxon>
        <taxon>Oceanospirillales</taxon>
        <taxon>Halomonadaceae</taxon>
        <taxon>Halomonas</taxon>
    </lineage>
</organism>
<keyword evidence="1" id="KW-1133">Transmembrane helix</keyword>
<feature type="transmembrane region" description="Helical" evidence="1">
    <location>
        <begin position="72"/>
        <end position="92"/>
    </location>
</feature>
<accession>A0A3D0KC08</accession>
<evidence type="ECO:0000256" key="1">
    <source>
        <dbReference type="SAM" id="Phobius"/>
    </source>
</evidence>
<feature type="transmembrane region" description="Helical" evidence="1">
    <location>
        <begin position="12"/>
        <end position="36"/>
    </location>
</feature>
<name>A0A3D0KC08_9GAMM</name>
<dbReference type="EMBL" id="DOTR01000007">
    <property type="protein sequence ID" value="HCA00729.1"/>
    <property type="molecule type" value="Genomic_DNA"/>
</dbReference>
<keyword evidence="1" id="KW-0472">Membrane</keyword>
<protein>
    <submittedName>
        <fullName evidence="2">DUF3649 domain-containing protein</fullName>
    </submittedName>
</protein>
<proteinExistence type="predicted"/>
<sequence length="93" mass="9912">MLLNVLSSSYWLLILRILAATLGGYIVAALFSVAALGLPFDTMMSLRIGMMGSFIIWAGVAIWSFITPSLIRLWGAIGLAIGGLLVVANYGVH</sequence>